<feature type="compositionally biased region" description="Polar residues" evidence="3">
    <location>
        <begin position="69"/>
        <end position="90"/>
    </location>
</feature>
<gene>
    <name evidence="5" type="primary">TNIP3</name>
    <name evidence="5" type="ORF">AOXY_G3049</name>
</gene>
<name>A0AAD8GJ52_ACIOX</name>
<proteinExistence type="predicted"/>
<dbReference type="GO" id="GO:0071222">
    <property type="term" value="P:cellular response to lipopolysaccharide"/>
    <property type="evidence" value="ECO:0007669"/>
    <property type="project" value="TreeGrafter"/>
</dbReference>
<evidence type="ECO:0000256" key="3">
    <source>
        <dbReference type="SAM" id="MobiDB-lite"/>
    </source>
</evidence>
<dbReference type="InterPro" id="IPR032419">
    <property type="entry name" value="CC2-LZ_dom"/>
</dbReference>
<comment type="caution">
    <text evidence="5">The sequence shown here is derived from an EMBL/GenBank/DDBJ whole genome shotgun (WGS) entry which is preliminary data.</text>
</comment>
<evidence type="ECO:0000313" key="6">
    <source>
        <dbReference type="Proteomes" id="UP001230051"/>
    </source>
</evidence>
<feature type="coiled-coil region" evidence="2">
    <location>
        <begin position="168"/>
        <end position="278"/>
    </location>
</feature>
<feature type="region of interest" description="Disordered" evidence="3">
    <location>
        <begin position="53"/>
        <end position="90"/>
    </location>
</feature>
<protein>
    <submittedName>
        <fullName evidence="5">TNFAIP3-interacting protein 3-like</fullName>
    </submittedName>
</protein>
<dbReference type="PANTHER" id="PTHR31882:SF2">
    <property type="entry name" value="TNFAIP3-INTERACTING PROTEIN 3"/>
    <property type="match status" value="1"/>
</dbReference>
<evidence type="ECO:0000259" key="4">
    <source>
        <dbReference type="Pfam" id="PF16516"/>
    </source>
</evidence>
<evidence type="ECO:0000256" key="2">
    <source>
        <dbReference type="SAM" id="Coils"/>
    </source>
</evidence>
<dbReference type="GO" id="GO:0043122">
    <property type="term" value="P:regulation of canonical NF-kappaB signal transduction"/>
    <property type="evidence" value="ECO:0007669"/>
    <property type="project" value="UniProtKB-ARBA"/>
</dbReference>
<accession>A0AAD8GJ52</accession>
<evidence type="ECO:0000256" key="1">
    <source>
        <dbReference type="ARBA" id="ARBA00023054"/>
    </source>
</evidence>
<keyword evidence="6" id="KW-1185">Reference proteome</keyword>
<organism evidence="5 6">
    <name type="scientific">Acipenser oxyrinchus oxyrinchus</name>
    <dbReference type="NCBI Taxonomy" id="40147"/>
    <lineage>
        <taxon>Eukaryota</taxon>
        <taxon>Metazoa</taxon>
        <taxon>Chordata</taxon>
        <taxon>Craniata</taxon>
        <taxon>Vertebrata</taxon>
        <taxon>Euteleostomi</taxon>
        <taxon>Actinopterygii</taxon>
        <taxon>Chondrostei</taxon>
        <taxon>Acipenseriformes</taxon>
        <taxon>Acipenseridae</taxon>
        <taxon>Acipenser</taxon>
    </lineage>
</organism>
<evidence type="ECO:0000313" key="5">
    <source>
        <dbReference type="EMBL" id="KAK1175353.1"/>
    </source>
</evidence>
<feature type="compositionally biased region" description="Polar residues" evidence="3">
    <location>
        <begin position="335"/>
        <end position="347"/>
    </location>
</feature>
<dbReference type="EMBL" id="JAGXEW010000002">
    <property type="protein sequence ID" value="KAK1175353.1"/>
    <property type="molecule type" value="Genomic_DNA"/>
</dbReference>
<feature type="region of interest" description="Disordered" evidence="3">
    <location>
        <begin position="329"/>
        <end position="371"/>
    </location>
</feature>
<sequence>MESSEVSEQDRCESVELDSGLRFLIAEKNASLRAGETAWRHCATLQSADGTKDLGYTRDSSRMPGKQTDFLQTDTGEGTTLKGNRMQTSPEDLKQRIEILEKQRQELLEVNKQWNEHYKIMKQRYEQKISETKHALTDCHKHTADLEVERDQKQIDFDKKLILAKEMIEIKQEENERIAIALQEVKRQNRYLKEQNASLTRKKEHQECEIGRLNKALSEALRVPIRNAGREEMVTQIEVLQQQVQIYEEDFKKERCDRERLIKKNGELQSELHVLKSQVVEEFPQLAASPHISPRCCCSQWVAFPHRANVYGSSPHYTDPRNPRILQDRQEHQQHPPNYQWSASSSDHLPAAVQHIPPNHTANGIARNDKI</sequence>
<feature type="domain" description="NF-kappa-B essential modulator NEMO CC2-LZ" evidence="4">
    <location>
        <begin position="230"/>
        <end position="279"/>
    </location>
</feature>
<dbReference type="Pfam" id="PF16516">
    <property type="entry name" value="CC2-LZ"/>
    <property type="match status" value="1"/>
</dbReference>
<keyword evidence="1 2" id="KW-0175">Coiled coil</keyword>
<dbReference type="GO" id="GO:0005737">
    <property type="term" value="C:cytoplasm"/>
    <property type="evidence" value="ECO:0007669"/>
    <property type="project" value="UniProtKB-ARBA"/>
</dbReference>
<dbReference type="Proteomes" id="UP001230051">
    <property type="component" value="Unassembled WGS sequence"/>
</dbReference>
<dbReference type="AlphaFoldDB" id="A0AAD8GJ52"/>
<reference evidence="5" key="1">
    <citation type="submission" date="2022-02" db="EMBL/GenBank/DDBJ databases">
        <title>Atlantic sturgeon de novo genome assembly.</title>
        <authorList>
            <person name="Stock M."/>
            <person name="Klopp C."/>
            <person name="Guiguen Y."/>
            <person name="Cabau C."/>
            <person name="Parinello H."/>
            <person name="Santidrian Yebra-Pimentel E."/>
            <person name="Kuhl H."/>
            <person name="Dirks R.P."/>
            <person name="Guessner J."/>
            <person name="Wuertz S."/>
            <person name="Du K."/>
            <person name="Schartl M."/>
        </authorList>
    </citation>
    <scope>NUCLEOTIDE SEQUENCE</scope>
    <source>
        <strain evidence="5">STURGEONOMICS-FGT-2020</strain>
        <tissue evidence="5">Whole blood</tissue>
    </source>
</reference>
<dbReference type="Gene3D" id="1.20.5.990">
    <property type="entry name" value="Nemo cc2-lz domain - 1d5 darpin complex"/>
    <property type="match status" value="1"/>
</dbReference>
<dbReference type="GO" id="GO:0006357">
    <property type="term" value="P:regulation of transcription by RNA polymerase II"/>
    <property type="evidence" value="ECO:0007669"/>
    <property type="project" value="TreeGrafter"/>
</dbReference>
<dbReference type="PANTHER" id="PTHR31882">
    <property type="entry name" value="TNFAIP3-INTERACTING PROTEIN COILED COIL FAMILY MEMBER"/>
    <property type="match status" value="1"/>
</dbReference>